<dbReference type="AlphaFoldDB" id="A0A7C4BA50"/>
<protein>
    <submittedName>
        <fullName evidence="1">Uncharacterized protein</fullName>
    </submittedName>
</protein>
<dbReference type="EMBL" id="DTFI01000034">
    <property type="protein sequence ID" value="HGI42974.1"/>
    <property type="molecule type" value="Genomic_DNA"/>
</dbReference>
<evidence type="ECO:0000313" key="1">
    <source>
        <dbReference type="EMBL" id="HGI42974.1"/>
    </source>
</evidence>
<comment type="caution">
    <text evidence="1">The sequence shown here is derived from an EMBL/GenBank/DDBJ whole genome shotgun (WGS) entry which is preliminary data.</text>
</comment>
<proteinExistence type="predicted"/>
<name>A0A7C4BA50_THEPE</name>
<gene>
    <name evidence="1" type="ORF">ENV17_01120</name>
</gene>
<reference evidence="1" key="1">
    <citation type="journal article" date="2020" name="mSystems">
        <title>Genome- and Community-Level Interaction Insights into Carbon Utilization and Element Cycling Functions of Hydrothermarchaeota in Hydrothermal Sediment.</title>
        <authorList>
            <person name="Zhou Z."/>
            <person name="Liu Y."/>
            <person name="Xu W."/>
            <person name="Pan J."/>
            <person name="Luo Z.H."/>
            <person name="Li M."/>
        </authorList>
    </citation>
    <scope>NUCLEOTIDE SEQUENCE [LARGE SCALE GENOMIC DNA]</scope>
    <source>
        <strain evidence="1">SpSt-735</strain>
    </source>
</reference>
<organism evidence="1">
    <name type="scientific">Thermofilum pendens</name>
    <dbReference type="NCBI Taxonomy" id="2269"/>
    <lineage>
        <taxon>Archaea</taxon>
        <taxon>Thermoproteota</taxon>
        <taxon>Thermoprotei</taxon>
        <taxon>Thermofilales</taxon>
        <taxon>Thermofilaceae</taxon>
        <taxon>Thermofilum</taxon>
    </lineage>
</organism>
<accession>A0A7C4BA50</accession>
<sequence length="313" mass="35562">MTRGGDAYERVFGVYFKLVLVDDLMRQLEPAGLKRLGETKYSYGRAWRYQVKGAMGVYELVEWDVQRSLLRTDLPNLPVLEFSGPVFLVKYYPHPDEEVFEEFSAREQVLRLSPYFDYGESPYPTLNSVEGELDPTLFNVGVMHILADDALGIIRLSAHSQDRFISVAEEGVRVSNVLLVPPGGRDRNVPGWELTWKLLERIALVYRKVVGELYAAVGGIGEGRMWSCTQNSCTEQETSEAKLKLLELIFLSGSETKELARNVLEKIFEENIKVTQVAELRLALLWVGGELRRDEGMFPEVRNFLGVDLDMSI</sequence>